<evidence type="ECO:0000313" key="1">
    <source>
        <dbReference type="EMBL" id="MBK0398749.1"/>
    </source>
</evidence>
<sequence length="349" mass="37983">MADQVAVFDGHNDTLLKLEVAERLGRVRDFGAGEPSLDIDLPRAREAGFAGGLFAIYTPSRVNALDQPYDRDDPMNFAPVAQRDALDFTLAMFARLTRLARELPQEVAICTDTAMVRAAMAEGRLAVVPHVEGAECIDPGLNALEVLYAAGLRSLGLVWSRPNAFGHGAPMDRQPVLEPGEGLTELGEILVQACERLGILVDLSHLTEAGFWDVARISTKPLVASHSNAHAVSPNARNLTDRQLDAIRESGGLVGLNFHVAFLREDCRLDHETPITTMLRHLDHLIERVGEGGVALGSDYDGCELPREIGDVTGLPRLVAAMRQAGYGETLINRICRENWLDVLSRTIG</sequence>
<dbReference type="AlphaFoldDB" id="A0A8J7M5D5"/>
<gene>
    <name evidence="1" type="ORF">H0I76_06085</name>
</gene>
<name>A0A8J7M5D5_9RHOB</name>
<dbReference type="SUPFAM" id="SSF51556">
    <property type="entry name" value="Metallo-dependent hydrolases"/>
    <property type="match status" value="1"/>
</dbReference>
<reference evidence="1" key="1">
    <citation type="submission" date="2020-12" db="EMBL/GenBank/DDBJ databases">
        <title>Bacterial taxonomy.</title>
        <authorList>
            <person name="Pan X."/>
        </authorList>
    </citation>
    <scope>NUCLEOTIDE SEQUENCE</scope>
    <source>
        <strain evidence="1">M0105</strain>
    </source>
</reference>
<dbReference type="PANTHER" id="PTHR10443">
    <property type="entry name" value="MICROSOMAL DIPEPTIDASE"/>
    <property type="match status" value="1"/>
</dbReference>
<keyword evidence="2" id="KW-1185">Reference proteome</keyword>
<dbReference type="GO" id="GO:0070573">
    <property type="term" value="F:metallodipeptidase activity"/>
    <property type="evidence" value="ECO:0007669"/>
    <property type="project" value="InterPro"/>
</dbReference>
<dbReference type="CDD" id="cd01301">
    <property type="entry name" value="rDP_like"/>
    <property type="match status" value="1"/>
</dbReference>
<comment type="caution">
    <text evidence="1">The sequence shown here is derived from an EMBL/GenBank/DDBJ whole genome shotgun (WGS) entry which is preliminary data.</text>
</comment>
<dbReference type="GO" id="GO:0006508">
    <property type="term" value="P:proteolysis"/>
    <property type="evidence" value="ECO:0007669"/>
    <property type="project" value="InterPro"/>
</dbReference>
<dbReference type="PROSITE" id="PS51365">
    <property type="entry name" value="RENAL_DIPEPTIDASE_2"/>
    <property type="match status" value="1"/>
</dbReference>
<dbReference type="InterPro" id="IPR000180">
    <property type="entry name" value="Dipep_AS"/>
</dbReference>
<dbReference type="EMBL" id="JAEHHL010000002">
    <property type="protein sequence ID" value="MBK0398749.1"/>
    <property type="molecule type" value="Genomic_DNA"/>
</dbReference>
<dbReference type="InterPro" id="IPR008257">
    <property type="entry name" value="Pept_M19"/>
</dbReference>
<dbReference type="Gene3D" id="3.20.20.140">
    <property type="entry name" value="Metal-dependent hydrolases"/>
    <property type="match status" value="1"/>
</dbReference>
<dbReference type="PANTHER" id="PTHR10443:SF12">
    <property type="entry name" value="DIPEPTIDASE"/>
    <property type="match status" value="1"/>
</dbReference>
<protein>
    <submittedName>
        <fullName evidence="1">Dipeptidase</fullName>
    </submittedName>
</protein>
<organism evidence="1 2">
    <name type="scientific">Thermohalobaculum xanthum</name>
    <dbReference type="NCBI Taxonomy" id="2753746"/>
    <lineage>
        <taxon>Bacteria</taxon>
        <taxon>Pseudomonadati</taxon>
        <taxon>Pseudomonadota</taxon>
        <taxon>Alphaproteobacteria</taxon>
        <taxon>Rhodobacterales</taxon>
        <taxon>Paracoccaceae</taxon>
        <taxon>Thermohalobaculum</taxon>
    </lineage>
</organism>
<proteinExistence type="predicted"/>
<evidence type="ECO:0000313" key="2">
    <source>
        <dbReference type="Proteomes" id="UP000655420"/>
    </source>
</evidence>
<dbReference type="InterPro" id="IPR032466">
    <property type="entry name" value="Metal_Hydrolase"/>
</dbReference>
<accession>A0A8J7M5D5</accession>
<dbReference type="PROSITE" id="PS00869">
    <property type="entry name" value="RENAL_DIPEPTIDASE_1"/>
    <property type="match status" value="1"/>
</dbReference>
<dbReference type="RefSeq" id="WP_200608323.1">
    <property type="nucleotide sequence ID" value="NZ_JAEHHL010000002.1"/>
</dbReference>
<dbReference type="Pfam" id="PF01244">
    <property type="entry name" value="Peptidase_M19"/>
    <property type="match status" value="1"/>
</dbReference>
<dbReference type="Proteomes" id="UP000655420">
    <property type="component" value="Unassembled WGS sequence"/>
</dbReference>